<organism evidence="1 2">
    <name type="scientific">Caerostris extrusa</name>
    <name type="common">Bark spider</name>
    <name type="synonym">Caerostris bankana</name>
    <dbReference type="NCBI Taxonomy" id="172846"/>
    <lineage>
        <taxon>Eukaryota</taxon>
        <taxon>Metazoa</taxon>
        <taxon>Ecdysozoa</taxon>
        <taxon>Arthropoda</taxon>
        <taxon>Chelicerata</taxon>
        <taxon>Arachnida</taxon>
        <taxon>Araneae</taxon>
        <taxon>Araneomorphae</taxon>
        <taxon>Entelegynae</taxon>
        <taxon>Araneoidea</taxon>
        <taxon>Araneidae</taxon>
        <taxon>Caerostris</taxon>
    </lineage>
</organism>
<keyword evidence="2" id="KW-1185">Reference proteome</keyword>
<sequence length="133" mass="15863">MRGILMPWHRNLLQNMLSDVNVIVLSSQMCAFNCHPWISPPKMIRWSSGDNSFYEIKNVLTGQHKINPFRLWLRIMCWIIMLYYKKGMDMTRNRKRVIMFRVSTMMLMSDAQKSMATNEVKCHRIISKSFILM</sequence>
<evidence type="ECO:0000313" key="1">
    <source>
        <dbReference type="EMBL" id="GIY13545.1"/>
    </source>
</evidence>
<protein>
    <submittedName>
        <fullName evidence="1">Uncharacterized protein</fullName>
    </submittedName>
</protein>
<dbReference type="AlphaFoldDB" id="A0AAV4QVP8"/>
<evidence type="ECO:0000313" key="2">
    <source>
        <dbReference type="Proteomes" id="UP001054945"/>
    </source>
</evidence>
<proteinExistence type="predicted"/>
<name>A0AAV4QVP8_CAEEX</name>
<reference evidence="1 2" key="1">
    <citation type="submission" date="2021-06" db="EMBL/GenBank/DDBJ databases">
        <title>Caerostris extrusa draft genome.</title>
        <authorList>
            <person name="Kono N."/>
            <person name="Arakawa K."/>
        </authorList>
    </citation>
    <scope>NUCLEOTIDE SEQUENCE [LARGE SCALE GENOMIC DNA]</scope>
</reference>
<accession>A0AAV4QVP8</accession>
<dbReference type="Proteomes" id="UP001054945">
    <property type="component" value="Unassembled WGS sequence"/>
</dbReference>
<dbReference type="EMBL" id="BPLR01006956">
    <property type="protein sequence ID" value="GIY13545.1"/>
    <property type="molecule type" value="Genomic_DNA"/>
</dbReference>
<gene>
    <name evidence="1" type="ORF">CEXT_251751</name>
</gene>
<comment type="caution">
    <text evidence="1">The sequence shown here is derived from an EMBL/GenBank/DDBJ whole genome shotgun (WGS) entry which is preliminary data.</text>
</comment>